<accession>A0A1H8TF05</accession>
<dbReference type="SUPFAM" id="SSF56801">
    <property type="entry name" value="Acetyl-CoA synthetase-like"/>
    <property type="match status" value="1"/>
</dbReference>
<evidence type="ECO:0000313" key="3">
    <source>
        <dbReference type="Proteomes" id="UP000198847"/>
    </source>
</evidence>
<dbReference type="PANTHER" id="PTHR43845">
    <property type="entry name" value="BLR5969 PROTEIN"/>
    <property type="match status" value="1"/>
</dbReference>
<proteinExistence type="predicted"/>
<protein>
    <submittedName>
        <fullName evidence="2">Phenylacetate-CoA ligase</fullName>
    </submittedName>
</protein>
<evidence type="ECO:0000313" key="2">
    <source>
        <dbReference type="EMBL" id="SEO89502.1"/>
    </source>
</evidence>
<dbReference type="GO" id="GO:0016874">
    <property type="term" value="F:ligase activity"/>
    <property type="evidence" value="ECO:0007669"/>
    <property type="project" value="UniProtKB-KW"/>
</dbReference>
<sequence>MILNPAIEALPLQKKTDLQTERLRAIVERAYRKTGFYHQRLSASQLEPAMLQTVETIAKLPFLTTADLAANYPYGLLTVPVSAIARFQQGVGNKAVGLTQQDITNHLELLARSLVAGQVSSGSVFMMIAAKEVMPYAPALQTAAEGIGATVIEQHGLNVKELLKIILNFGVTALFASPETFLHLAETLTTLGFSASELPLLSLLCDARQLDNPLRHKLRQAYSTPIYTLYGHTDILSMGMAAECPEQNGLHLQEDHFYAEIIDPYTGQPVPDGQTGELVITTLTREGMPLLRYRTADFACLDRSPCPCGRTLARLHFSCFARQ</sequence>
<dbReference type="RefSeq" id="WP_091745297.1">
    <property type="nucleotide sequence ID" value="NZ_FODY01000006.1"/>
</dbReference>
<dbReference type="Pfam" id="PF00501">
    <property type="entry name" value="AMP-binding"/>
    <property type="match status" value="1"/>
</dbReference>
<evidence type="ECO:0000259" key="1">
    <source>
        <dbReference type="Pfam" id="PF00501"/>
    </source>
</evidence>
<dbReference type="EMBL" id="FODY01000006">
    <property type="protein sequence ID" value="SEO89502.1"/>
    <property type="molecule type" value="Genomic_DNA"/>
</dbReference>
<keyword evidence="3" id="KW-1185">Reference proteome</keyword>
<gene>
    <name evidence="2" type="ORF">SAMN04490178_106150</name>
</gene>
<dbReference type="OrthoDB" id="580775at2"/>
<keyword evidence="2" id="KW-0436">Ligase</keyword>
<dbReference type="Gene3D" id="3.40.50.12780">
    <property type="entry name" value="N-terminal domain of ligase-like"/>
    <property type="match status" value="1"/>
</dbReference>
<dbReference type="InterPro" id="IPR000873">
    <property type="entry name" value="AMP-dep_synth/lig_dom"/>
</dbReference>
<reference evidence="2 3" key="1">
    <citation type="submission" date="2016-10" db="EMBL/GenBank/DDBJ databases">
        <authorList>
            <person name="de Groot N.N."/>
        </authorList>
    </citation>
    <scope>NUCLEOTIDE SEQUENCE [LARGE SCALE GENOMIC DNA]</scope>
    <source>
        <strain evidence="2 3">DSM 13305</strain>
    </source>
</reference>
<dbReference type="Proteomes" id="UP000198847">
    <property type="component" value="Unassembled WGS sequence"/>
</dbReference>
<dbReference type="STRING" id="112903.SAMN04490178_106150"/>
<dbReference type="PANTHER" id="PTHR43845:SF1">
    <property type="entry name" value="BLR5969 PROTEIN"/>
    <property type="match status" value="1"/>
</dbReference>
<dbReference type="InterPro" id="IPR042099">
    <property type="entry name" value="ANL_N_sf"/>
</dbReference>
<feature type="domain" description="AMP-dependent synthetase/ligase" evidence="1">
    <location>
        <begin position="148"/>
        <end position="281"/>
    </location>
</feature>
<organism evidence="2 3">
    <name type="scientific">Propionispora vibrioides</name>
    <dbReference type="NCBI Taxonomy" id="112903"/>
    <lineage>
        <taxon>Bacteria</taxon>
        <taxon>Bacillati</taxon>
        <taxon>Bacillota</taxon>
        <taxon>Negativicutes</taxon>
        <taxon>Selenomonadales</taxon>
        <taxon>Sporomusaceae</taxon>
        <taxon>Propionispora</taxon>
    </lineage>
</organism>
<dbReference type="AlphaFoldDB" id="A0A1H8TF05"/>
<name>A0A1H8TF05_9FIRM</name>